<name>A0AAV7N546_PLEWA</name>
<keyword evidence="2" id="KW-1185">Reference proteome</keyword>
<evidence type="ECO:0000313" key="1">
    <source>
        <dbReference type="EMBL" id="KAJ1107810.1"/>
    </source>
</evidence>
<dbReference type="EMBL" id="JANPWB010000013">
    <property type="protein sequence ID" value="KAJ1107810.1"/>
    <property type="molecule type" value="Genomic_DNA"/>
</dbReference>
<evidence type="ECO:0000313" key="2">
    <source>
        <dbReference type="Proteomes" id="UP001066276"/>
    </source>
</evidence>
<organism evidence="1 2">
    <name type="scientific">Pleurodeles waltl</name>
    <name type="common">Iberian ribbed newt</name>
    <dbReference type="NCBI Taxonomy" id="8319"/>
    <lineage>
        <taxon>Eukaryota</taxon>
        <taxon>Metazoa</taxon>
        <taxon>Chordata</taxon>
        <taxon>Craniata</taxon>
        <taxon>Vertebrata</taxon>
        <taxon>Euteleostomi</taxon>
        <taxon>Amphibia</taxon>
        <taxon>Batrachia</taxon>
        <taxon>Caudata</taxon>
        <taxon>Salamandroidea</taxon>
        <taxon>Salamandridae</taxon>
        <taxon>Pleurodelinae</taxon>
        <taxon>Pleurodeles</taxon>
    </lineage>
</organism>
<accession>A0AAV7N546</accession>
<comment type="caution">
    <text evidence="1">The sequence shown here is derived from an EMBL/GenBank/DDBJ whole genome shotgun (WGS) entry which is preliminary data.</text>
</comment>
<dbReference type="Proteomes" id="UP001066276">
    <property type="component" value="Chromosome 9"/>
</dbReference>
<reference evidence="1" key="1">
    <citation type="journal article" date="2022" name="bioRxiv">
        <title>Sequencing and chromosome-scale assembly of the giantPleurodeles waltlgenome.</title>
        <authorList>
            <person name="Brown T."/>
            <person name="Elewa A."/>
            <person name="Iarovenko S."/>
            <person name="Subramanian E."/>
            <person name="Araus A.J."/>
            <person name="Petzold A."/>
            <person name="Susuki M."/>
            <person name="Suzuki K.-i.T."/>
            <person name="Hayashi T."/>
            <person name="Toyoda A."/>
            <person name="Oliveira C."/>
            <person name="Osipova E."/>
            <person name="Leigh N.D."/>
            <person name="Simon A."/>
            <person name="Yun M.H."/>
        </authorList>
    </citation>
    <scope>NUCLEOTIDE SEQUENCE</scope>
    <source>
        <strain evidence="1">20211129_DDA</strain>
        <tissue evidence="1">Liver</tissue>
    </source>
</reference>
<protein>
    <submittedName>
        <fullName evidence="1">Uncharacterized protein</fullName>
    </submittedName>
</protein>
<sequence>MEFRLHGALLHRGLCRGERFPFEIPVSAMFLSAVNPPRKKWRIGRLRYCGRYIVLRLSVGGDRCAVCLYRRGGLSVKVSVFVGGLRHSHNSTFFTAGLLAVLPPL</sequence>
<dbReference type="AlphaFoldDB" id="A0AAV7N546"/>
<proteinExistence type="predicted"/>
<gene>
    <name evidence="1" type="ORF">NDU88_005199</name>
</gene>